<dbReference type="EMBL" id="JBBPBM010002462">
    <property type="protein sequence ID" value="KAK8478612.1"/>
    <property type="molecule type" value="Genomic_DNA"/>
</dbReference>
<feature type="compositionally biased region" description="Basic and acidic residues" evidence="1">
    <location>
        <begin position="1"/>
        <end position="19"/>
    </location>
</feature>
<feature type="region of interest" description="Disordered" evidence="1">
    <location>
        <begin position="1"/>
        <end position="38"/>
    </location>
</feature>
<comment type="caution">
    <text evidence="2">The sequence shown here is derived from an EMBL/GenBank/DDBJ whole genome shotgun (WGS) entry which is preliminary data.</text>
</comment>
<name>A0ABR1ZE08_9ROSI</name>
<accession>A0ABR1ZE08</accession>
<organism evidence="2 3">
    <name type="scientific">Hibiscus sabdariffa</name>
    <name type="common">roselle</name>
    <dbReference type="NCBI Taxonomy" id="183260"/>
    <lineage>
        <taxon>Eukaryota</taxon>
        <taxon>Viridiplantae</taxon>
        <taxon>Streptophyta</taxon>
        <taxon>Embryophyta</taxon>
        <taxon>Tracheophyta</taxon>
        <taxon>Spermatophyta</taxon>
        <taxon>Magnoliopsida</taxon>
        <taxon>eudicotyledons</taxon>
        <taxon>Gunneridae</taxon>
        <taxon>Pentapetalae</taxon>
        <taxon>rosids</taxon>
        <taxon>malvids</taxon>
        <taxon>Malvales</taxon>
        <taxon>Malvaceae</taxon>
        <taxon>Malvoideae</taxon>
        <taxon>Hibiscus</taxon>
    </lineage>
</organism>
<evidence type="ECO:0000256" key="1">
    <source>
        <dbReference type="SAM" id="MobiDB-lite"/>
    </source>
</evidence>
<dbReference type="Proteomes" id="UP001472677">
    <property type="component" value="Unassembled WGS sequence"/>
</dbReference>
<proteinExistence type="predicted"/>
<feature type="compositionally biased region" description="Polar residues" evidence="1">
    <location>
        <begin position="20"/>
        <end position="29"/>
    </location>
</feature>
<evidence type="ECO:0000313" key="3">
    <source>
        <dbReference type="Proteomes" id="UP001472677"/>
    </source>
</evidence>
<reference evidence="2 3" key="1">
    <citation type="journal article" date="2024" name="G3 (Bethesda)">
        <title>Genome assembly of Hibiscus sabdariffa L. provides insights into metabolisms of medicinal natural products.</title>
        <authorList>
            <person name="Kim T."/>
        </authorList>
    </citation>
    <scope>NUCLEOTIDE SEQUENCE [LARGE SCALE GENOMIC DNA]</scope>
    <source>
        <strain evidence="2">TK-2024</strain>
        <tissue evidence="2">Old leaves</tissue>
    </source>
</reference>
<sequence length="227" mass="25860">FREESMDERVGATDEERQVPTRSDVGNGQTRRRTELRRRHVGVDGVDVAEMEVGDPFPLVEGDFVGGYVEAVVELHFVGVYDLRVRETGGGQVDGETTLPGAGGTHDDDEFDLVFIGVAVVGWRGFHASPPRTAVQGEKRMKELRMKRVERRENRFHEDEQEDCRLVMIFLLYIYKHKIRETETETESSVFRHSGFHRIHPLSLSSITGSSVDKNINFLQSNRKQTN</sequence>
<gene>
    <name evidence="2" type="ORF">V6N12_018655</name>
</gene>
<keyword evidence="3" id="KW-1185">Reference proteome</keyword>
<feature type="non-terminal residue" evidence="2">
    <location>
        <position position="1"/>
    </location>
</feature>
<evidence type="ECO:0000313" key="2">
    <source>
        <dbReference type="EMBL" id="KAK8478612.1"/>
    </source>
</evidence>
<protein>
    <submittedName>
        <fullName evidence="2">Uncharacterized protein</fullName>
    </submittedName>
</protein>